<gene>
    <name evidence="3" type="ORF">I7730_00765</name>
</gene>
<sequence length="284" mass="31941">MTNNKNTPEQGLKAQNKVGETSDFENESQNTNNKKNIPLLAIVFLGLGFGYAHSDLPFVGDLYQRGGGFGGLIQLLYFNDSAVDMFIGLVVKAVISFFLFIPLFTSLRLLNCMSTGFHTINSDKWVVRAFHWFSNIRFISPLLDFARKIDNGKGKDWGRVKKIAAWVYRKKSKTGYTSLLACVAVVFAVIYKWKVATEAELCTKWGAFSVGLAFGVLLVGYLSKRHECYFQKAKVDLKDQSMALWGIIFMFVLSITATFFSMTFVVLGLLDFLNKVPAICDFIF</sequence>
<comment type="caution">
    <text evidence="3">The sequence shown here is derived from an EMBL/GenBank/DDBJ whole genome shotgun (WGS) entry which is preliminary data.</text>
</comment>
<feature type="transmembrane region" description="Helical" evidence="2">
    <location>
        <begin position="243"/>
        <end position="267"/>
    </location>
</feature>
<reference evidence="3" key="1">
    <citation type="journal article" date="2018" name="Genome Biol.">
        <title>SKESA: strategic k-mer extension for scrupulous assemblies.</title>
        <authorList>
            <person name="Souvorov A."/>
            <person name="Agarwala R."/>
            <person name="Lipman D.J."/>
        </authorList>
    </citation>
    <scope>NUCLEOTIDE SEQUENCE</scope>
    <source>
        <strain evidence="3">BCW_3452</strain>
    </source>
</reference>
<keyword evidence="2" id="KW-0812">Transmembrane</keyword>
<evidence type="ECO:0000313" key="3">
    <source>
        <dbReference type="EMBL" id="HAS8538331.1"/>
    </source>
</evidence>
<dbReference type="EMBL" id="DACRBY010000001">
    <property type="protein sequence ID" value="HAS8538331.1"/>
    <property type="molecule type" value="Genomic_DNA"/>
</dbReference>
<evidence type="ECO:0000256" key="2">
    <source>
        <dbReference type="SAM" id="Phobius"/>
    </source>
</evidence>
<dbReference type="AlphaFoldDB" id="A0A8H9K5I2"/>
<keyword evidence="2" id="KW-0472">Membrane</keyword>
<evidence type="ECO:0000256" key="1">
    <source>
        <dbReference type="SAM" id="MobiDB-lite"/>
    </source>
</evidence>
<protein>
    <submittedName>
        <fullName evidence="3">Uncharacterized protein</fullName>
    </submittedName>
</protein>
<feature type="transmembrane region" description="Helical" evidence="2">
    <location>
        <begin position="85"/>
        <end position="104"/>
    </location>
</feature>
<feature type="transmembrane region" description="Helical" evidence="2">
    <location>
        <begin position="37"/>
        <end position="54"/>
    </location>
</feature>
<feature type="region of interest" description="Disordered" evidence="1">
    <location>
        <begin position="1"/>
        <end position="30"/>
    </location>
</feature>
<feature type="transmembrane region" description="Helical" evidence="2">
    <location>
        <begin position="205"/>
        <end position="222"/>
    </location>
</feature>
<reference evidence="3" key="2">
    <citation type="submission" date="2019-01" db="EMBL/GenBank/DDBJ databases">
        <authorList>
            <consortium name="NCBI Pathogen Detection Project"/>
        </authorList>
    </citation>
    <scope>NUCLEOTIDE SEQUENCE</scope>
    <source>
        <strain evidence="3">BCW_3452</strain>
    </source>
</reference>
<proteinExistence type="predicted"/>
<accession>A0A8H9K5I2</accession>
<organism evidence="3">
    <name type="scientific">Vibrio vulnificus</name>
    <dbReference type="NCBI Taxonomy" id="672"/>
    <lineage>
        <taxon>Bacteria</taxon>
        <taxon>Pseudomonadati</taxon>
        <taxon>Pseudomonadota</taxon>
        <taxon>Gammaproteobacteria</taxon>
        <taxon>Vibrionales</taxon>
        <taxon>Vibrionaceae</taxon>
        <taxon>Vibrio</taxon>
    </lineage>
</organism>
<name>A0A8H9K5I2_VIBVL</name>
<dbReference type="Proteomes" id="UP000863257">
    <property type="component" value="Unassembled WGS sequence"/>
</dbReference>
<feature type="transmembrane region" description="Helical" evidence="2">
    <location>
        <begin position="176"/>
        <end position="193"/>
    </location>
</feature>
<keyword evidence="2" id="KW-1133">Transmembrane helix</keyword>